<dbReference type="RefSeq" id="WP_020195828.1">
    <property type="nucleotide sequence ID" value="NZ_BAOH01000032.1"/>
</dbReference>
<evidence type="ECO:0000256" key="1">
    <source>
        <dbReference type="ARBA" id="ARBA00005125"/>
    </source>
</evidence>
<dbReference type="Gene3D" id="3.40.50.720">
    <property type="entry name" value="NAD(P)-binding Rossmann-like Domain"/>
    <property type="match status" value="1"/>
</dbReference>
<dbReference type="AlphaFoldDB" id="A0A0C1ZC23"/>
<dbReference type="InterPro" id="IPR036291">
    <property type="entry name" value="NAD(P)-bd_dom_sf"/>
</dbReference>
<reference evidence="4 5" key="1">
    <citation type="submission" date="2014-07" db="EMBL/GenBank/DDBJ databases">
        <title>Unique and conserved regions in Vibrio harveyi and related species in comparison with the shrimp pathogen Vibrio harveyi CAIM 1792.</title>
        <authorList>
            <person name="Espinoza-Valles I."/>
            <person name="Vora G."/>
            <person name="Leekitcharoenphon P."/>
            <person name="Ussery D."/>
            <person name="Hoj L."/>
            <person name="Gomez-Gil B."/>
        </authorList>
    </citation>
    <scope>NUCLEOTIDE SEQUENCE [LARGE SCALE GENOMIC DNA]</scope>
    <source>
        <strain evidence="5">CAIM 1854 / LMG 25443</strain>
    </source>
</reference>
<proteinExistence type="inferred from homology"/>
<comment type="similarity">
    <text evidence="2">Belongs to the NAD(P)-dependent epimerase/dehydratase family.</text>
</comment>
<dbReference type="PANTHER" id="PTHR43000">
    <property type="entry name" value="DTDP-D-GLUCOSE 4,6-DEHYDRATASE-RELATED"/>
    <property type="match status" value="1"/>
</dbReference>
<evidence type="ECO:0000313" key="4">
    <source>
        <dbReference type="EMBL" id="KIF50391.1"/>
    </source>
</evidence>
<dbReference type="Proteomes" id="UP000031586">
    <property type="component" value="Unassembled WGS sequence"/>
</dbReference>
<evidence type="ECO:0000259" key="3">
    <source>
        <dbReference type="Pfam" id="PF01370"/>
    </source>
</evidence>
<name>A0A0C1ZC23_9VIBR</name>
<dbReference type="SUPFAM" id="SSF51735">
    <property type="entry name" value="NAD(P)-binding Rossmann-fold domains"/>
    <property type="match status" value="1"/>
</dbReference>
<dbReference type="Pfam" id="PF01370">
    <property type="entry name" value="Epimerase"/>
    <property type="match status" value="1"/>
</dbReference>
<feature type="domain" description="NAD-dependent epimerase/dehydratase" evidence="3">
    <location>
        <begin position="3"/>
        <end position="217"/>
    </location>
</feature>
<evidence type="ECO:0000313" key="5">
    <source>
        <dbReference type="Proteomes" id="UP000031586"/>
    </source>
</evidence>
<dbReference type="InterPro" id="IPR001509">
    <property type="entry name" value="Epimerase_deHydtase"/>
</dbReference>
<comment type="caution">
    <text evidence="4">The sequence shown here is derived from an EMBL/GenBank/DDBJ whole genome shotgun (WGS) entry which is preliminary data.</text>
</comment>
<accession>A0A0C1ZC23</accession>
<comment type="pathway">
    <text evidence="1">Bacterial outer membrane biogenesis; LPS O-antigen biosynthesis.</text>
</comment>
<evidence type="ECO:0000256" key="2">
    <source>
        <dbReference type="ARBA" id="ARBA00007637"/>
    </source>
</evidence>
<gene>
    <name evidence="4" type="ORF">H735_24915</name>
</gene>
<dbReference type="PATRIC" id="fig|1229493.5.peg.4552"/>
<protein>
    <submittedName>
        <fullName evidence="4">UDP-glucose 4-epimerase</fullName>
    </submittedName>
</protein>
<organism evidence="4 5">
    <name type="scientific">Vibrio owensii CAIM 1854 = LMG 25443</name>
    <dbReference type="NCBI Taxonomy" id="1229493"/>
    <lineage>
        <taxon>Bacteria</taxon>
        <taxon>Pseudomonadati</taxon>
        <taxon>Pseudomonadota</taxon>
        <taxon>Gammaproteobacteria</taxon>
        <taxon>Vibrionales</taxon>
        <taxon>Vibrionaceae</taxon>
        <taxon>Vibrio</taxon>
    </lineage>
</organism>
<dbReference type="EMBL" id="JPRD01000053">
    <property type="protein sequence ID" value="KIF50391.1"/>
    <property type="molecule type" value="Genomic_DNA"/>
</dbReference>
<sequence>MNILLTGSSGFVGSHFCGYTNIKRIVVRENDNCDHWNCEQFTISGLNGQTDWSDAFSSIDAVIHLAALAHSRTFTSDDYQQVNVDGTLHLAREAALNGVKRFVFVSSIGVHGANTFEAPLVPNSPLIPDNDYTRSKLSAEQGLKQIADETGLEVVIVRPTLVYGLNAPGNFGLLSKLIERVPLLPFGSIENKRDFIAAQNLTDLLVHCTTHPNANGQVFLASEGETVSIGEFTNQIARGFNRKIIQLPIPIGLFRLAGRLTGKTQLVEQLVGNLHVDNSNLKQLLDWTPPCSMEAVMSQLNKGRK</sequence>